<name>A0AAU0MER4_9MICO</name>
<dbReference type="AlphaFoldDB" id="A0AAU0MER4"/>
<evidence type="ECO:0000313" key="1">
    <source>
        <dbReference type="EMBL" id="WOQ68819.1"/>
    </source>
</evidence>
<dbReference type="Pfam" id="PF05045">
    <property type="entry name" value="RgpF"/>
    <property type="match status" value="1"/>
</dbReference>
<protein>
    <submittedName>
        <fullName evidence="1">Rhamnan synthesis F family protein</fullName>
    </submittedName>
</protein>
<gene>
    <name evidence="1" type="ORF">RYJ27_08860</name>
</gene>
<dbReference type="RefSeq" id="WP_330169960.1">
    <property type="nucleotide sequence ID" value="NZ_CP137080.1"/>
</dbReference>
<evidence type="ECO:0000313" key="2">
    <source>
        <dbReference type="Proteomes" id="UP001329313"/>
    </source>
</evidence>
<reference evidence="1 2" key="1">
    <citation type="submission" date="2023-10" db="EMBL/GenBank/DDBJ databases">
        <title>Y20.</title>
        <authorList>
            <person name="Zhang G."/>
            <person name="Ding Y."/>
        </authorList>
    </citation>
    <scope>NUCLEOTIDE SEQUENCE [LARGE SCALE GENOMIC DNA]</scope>
    <source>
        <strain evidence="1 2">Y20</strain>
    </source>
</reference>
<dbReference type="EMBL" id="CP137080">
    <property type="protein sequence ID" value="WOQ68819.1"/>
    <property type="molecule type" value="Genomic_DNA"/>
</dbReference>
<sequence>MSRPHERIVLYSVEGVLSRLPRYVVTALQALSSSARVWVFVADETPGEVREALASLADSVVQRPSTESAADYGAMVARITDLSGYDEVVLTGDSWFGPAGDLGATIDRMTARGHDSWQMVRMGSTPPEEFADEGFPRPDAPWLWTSVRTDVVRSPLWERFWAADGVPPTERERELYERLSESGRSVGIAFDIGDRIHADPSVFVPDALLEAGCPLLSRLPFRLYPPYLDRFAVVGREIVAAAEAAGYPSDFIWDGLVGSVPPKALNTVGGMLEVLPDSAGQKQSESALRIVVLAHVSDLPGAEDLFGKVDNLPPGYDLVVTTGNGLDAARLQRLIEARESPRLRRLEVRVTANSPGRDMSDLFVGCRDIVLGGEYDLLLKVHARAAPHKTMNALRYFRRYQLENLLETEGYVRNAIDLFRDEPQLGAVFPPMMHIGYGTMGKGWAGLRDQAATLAAKLGITVPLDRVSPLAPYGGMWIARPDALRRLASHTWSHRDYDRRGMGERLGRLQERLLPLAAAQDGYHMRTILTSEHASISYSALEYKADQLLSTTRGWPVEQIQLLHRAGWTGYGGVVALTRMYLRLNHPRIARRTAPLYRVGLRIFPLVATARRGVRASVVRARRVRTESREDR</sequence>
<dbReference type="KEGG" id="mliy:RYJ27_08860"/>
<dbReference type="InterPro" id="IPR007739">
    <property type="entry name" value="RgpF"/>
</dbReference>
<proteinExistence type="predicted"/>
<organism evidence="1 2">
    <name type="scientific">Microbacterium limosum</name>
    <dbReference type="NCBI Taxonomy" id="3079935"/>
    <lineage>
        <taxon>Bacteria</taxon>
        <taxon>Bacillati</taxon>
        <taxon>Actinomycetota</taxon>
        <taxon>Actinomycetes</taxon>
        <taxon>Micrococcales</taxon>
        <taxon>Microbacteriaceae</taxon>
        <taxon>Microbacterium</taxon>
    </lineage>
</organism>
<dbReference type="Proteomes" id="UP001329313">
    <property type="component" value="Chromosome"/>
</dbReference>
<accession>A0AAU0MER4</accession>
<keyword evidence="2" id="KW-1185">Reference proteome</keyword>